<keyword evidence="2" id="KW-1185">Reference proteome</keyword>
<dbReference type="AlphaFoldDB" id="A0A1Y5S0S9"/>
<accession>A0A1Y5S0S9</accession>
<evidence type="ECO:0000313" key="2">
    <source>
        <dbReference type="Proteomes" id="UP000193827"/>
    </source>
</evidence>
<gene>
    <name evidence="1" type="ORF">PEL8287_01388</name>
</gene>
<dbReference type="Proteomes" id="UP000193827">
    <property type="component" value="Unassembled WGS sequence"/>
</dbReference>
<organism evidence="1 2">
    <name type="scientific">Roseovarius litorisediminis</name>
    <dbReference type="NCBI Taxonomy" id="1312363"/>
    <lineage>
        <taxon>Bacteria</taxon>
        <taxon>Pseudomonadati</taxon>
        <taxon>Pseudomonadota</taxon>
        <taxon>Alphaproteobacteria</taxon>
        <taxon>Rhodobacterales</taxon>
        <taxon>Roseobacteraceae</taxon>
        <taxon>Roseovarius</taxon>
    </lineage>
</organism>
<name>A0A1Y5S0S9_9RHOB</name>
<evidence type="ECO:0000313" key="1">
    <source>
        <dbReference type="EMBL" id="SLN30054.1"/>
    </source>
</evidence>
<proteinExistence type="predicted"/>
<dbReference type="EMBL" id="FWFL01000003">
    <property type="protein sequence ID" value="SLN30054.1"/>
    <property type="molecule type" value="Genomic_DNA"/>
</dbReference>
<reference evidence="1 2" key="1">
    <citation type="submission" date="2017-03" db="EMBL/GenBank/DDBJ databases">
        <authorList>
            <person name="Afonso C.L."/>
            <person name="Miller P.J."/>
            <person name="Scott M.A."/>
            <person name="Spackman E."/>
            <person name="Goraichik I."/>
            <person name="Dimitrov K.M."/>
            <person name="Suarez D.L."/>
            <person name="Swayne D.E."/>
        </authorList>
    </citation>
    <scope>NUCLEOTIDE SEQUENCE [LARGE SCALE GENOMIC DNA]</scope>
    <source>
        <strain evidence="1 2">CECT 8287</strain>
    </source>
</reference>
<sequence length="44" mass="5207">MTMPFDRMTRRVAPKPKRRAFLFACLLLLSSTLIYVEMALRFSQ</sequence>
<protein>
    <submittedName>
        <fullName evidence="1">Uncharacterized protein</fullName>
    </submittedName>
</protein>